<accession>A0A9P6PZR9</accession>
<keyword evidence="4 15" id="KW-0813">Transport</keyword>
<dbReference type="Proteomes" id="UP000807716">
    <property type="component" value="Unassembled WGS sequence"/>
</dbReference>
<comment type="subunit">
    <text evidence="3 16">Monomer.</text>
</comment>
<feature type="compositionally biased region" description="Acidic residues" evidence="17">
    <location>
        <begin position="247"/>
        <end position="260"/>
    </location>
</feature>
<dbReference type="InterPro" id="IPR002113">
    <property type="entry name" value="ADT_euk_type"/>
</dbReference>
<name>A0A9P6PZR9_9FUNG</name>
<dbReference type="GO" id="GO:1990544">
    <property type="term" value="P:mitochondrial ATP transmembrane transport"/>
    <property type="evidence" value="ECO:0007669"/>
    <property type="project" value="InterPro"/>
</dbReference>
<evidence type="ECO:0000256" key="11">
    <source>
        <dbReference type="ARBA" id="ARBA00023136"/>
    </source>
</evidence>
<evidence type="ECO:0000313" key="18">
    <source>
        <dbReference type="EMBL" id="KAG0256156.1"/>
    </source>
</evidence>
<comment type="function">
    <text evidence="16">Catalyzes the exchange of ADP and ATP across the membrane.</text>
</comment>
<dbReference type="PRINTS" id="PR00926">
    <property type="entry name" value="MITOCARRIER"/>
</dbReference>
<dbReference type="InterPro" id="IPR023395">
    <property type="entry name" value="MCP_dom_sf"/>
</dbReference>
<evidence type="ECO:0000256" key="10">
    <source>
        <dbReference type="ARBA" id="ARBA00023128"/>
    </source>
</evidence>
<evidence type="ECO:0000256" key="17">
    <source>
        <dbReference type="SAM" id="MobiDB-lite"/>
    </source>
</evidence>
<keyword evidence="19" id="KW-1185">Reference proteome</keyword>
<dbReference type="Gene3D" id="1.50.40.10">
    <property type="entry name" value="Mitochondrial carrier domain"/>
    <property type="match status" value="1"/>
</dbReference>
<proteinExistence type="inferred from homology"/>
<evidence type="ECO:0000256" key="9">
    <source>
        <dbReference type="ARBA" id="ARBA00022989"/>
    </source>
</evidence>
<dbReference type="AlphaFoldDB" id="A0A9P6PZR9"/>
<dbReference type="Pfam" id="PF00153">
    <property type="entry name" value="Mito_carr"/>
    <property type="match status" value="3"/>
</dbReference>
<keyword evidence="7" id="KW-0677">Repeat</keyword>
<evidence type="ECO:0000256" key="12">
    <source>
        <dbReference type="ARBA" id="ARBA00024143"/>
    </source>
</evidence>
<keyword evidence="9 16" id="KW-1133">Transmembrane helix</keyword>
<feature type="repeat" description="Solcar" evidence="14">
    <location>
        <begin position="328"/>
        <end position="406"/>
    </location>
</feature>
<dbReference type="InterPro" id="IPR002067">
    <property type="entry name" value="MCP"/>
</dbReference>
<evidence type="ECO:0000256" key="3">
    <source>
        <dbReference type="ARBA" id="ARBA00011245"/>
    </source>
</evidence>
<feature type="region of interest" description="Disordered" evidence="17">
    <location>
        <begin position="238"/>
        <end position="261"/>
    </location>
</feature>
<comment type="function">
    <text evidence="13">ADP:ATP antiporter that mediates import of ADP into the mitochondrial matrix for ATP synthesis, and export of ATP out to fuel the cell. Cycles between the cytoplasmic-open state (c-state) and the matrix-open state (m-state): operates by the alternating access mechanism with a single substrate-binding site intermittently exposed to either the cytosolic (c-state) or matrix (m-state) side of the inner mitochondrial membrane.</text>
</comment>
<protein>
    <recommendedName>
        <fullName evidence="16">ADP/ATP translocase</fullName>
    </recommendedName>
    <alternativeName>
        <fullName evidence="16">ADP,ATP carrier protein</fullName>
    </alternativeName>
</protein>
<keyword evidence="11 14" id="KW-0472">Membrane</keyword>
<dbReference type="OrthoDB" id="2406392at2759"/>
<evidence type="ECO:0000256" key="16">
    <source>
        <dbReference type="RuleBase" id="RU368008"/>
    </source>
</evidence>
<evidence type="ECO:0000256" key="4">
    <source>
        <dbReference type="ARBA" id="ARBA00022448"/>
    </source>
</evidence>
<sequence length="406" mass="45647">MPSHHYHYHNHHHHCHQHLGLGLVGPILLNTVTAPAERVRLFLQCQDEVILNMRQESKAQQRTIMAHAQLPYKDMRDCVDRLVEKEGTESLWRGYSIEVGRYVVQSGIEAWMRRTAFRRLFRLSKDQYGYIPWFTGLALSGTIANSISLLLVYPLMTLHTRVATDVVRKSHKVARKIVKSEKDKPAVSPALLPASMVASATSTIPLEDADHELSDTELVQSLDETDVRFFSSAVDEQQEDQQLAQKEEEEEDEEEDEEAEPVQAYELAYKYENLRDAYDEIIETEGYLGLYKGLSTVVLSTFVSRVGFLAMFDLMSPILVQAGPGRGLAAVGPLVVVFGATSLLTLAIYPLSTIGHRRMIAAPGRYSSSWDAAQKIYEKQGWRAFFNGVEVAILRSAAIAVLSRVL</sequence>
<feature type="transmembrane region" description="Helical" evidence="16">
    <location>
        <begin position="130"/>
        <end position="153"/>
    </location>
</feature>
<comment type="catalytic activity">
    <reaction evidence="12">
        <text>ADP(in) + ATP(out) = ADP(out) + ATP(in)</text>
        <dbReference type="Rhea" id="RHEA:34999"/>
        <dbReference type="ChEBI" id="CHEBI:30616"/>
        <dbReference type="ChEBI" id="CHEBI:456216"/>
    </reaction>
    <physiologicalReaction direction="left-to-right" evidence="12">
        <dbReference type="Rhea" id="RHEA:35000"/>
    </physiologicalReaction>
</comment>
<dbReference type="SUPFAM" id="SSF103506">
    <property type="entry name" value="Mitochondrial carrier"/>
    <property type="match status" value="1"/>
</dbReference>
<dbReference type="PROSITE" id="PS50920">
    <property type="entry name" value="SOLCAR"/>
    <property type="match status" value="2"/>
</dbReference>
<reference evidence="18" key="1">
    <citation type="journal article" date="2020" name="Fungal Divers.">
        <title>Resolving the Mortierellaceae phylogeny through synthesis of multi-gene phylogenetics and phylogenomics.</title>
        <authorList>
            <person name="Vandepol N."/>
            <person name="Liber J."/>
            <person name="Desiro A."/>
            <person name="Na H."/>
            <person name="Kennedy M."/>
            <person name="Barry K."/>
            <person name="Grigoriev I.V."/>
            <person name="Miller A.N."/>
            <person name="O'Donnell K."/>
            <person name="Stajich J.E."/>
            <person name="Bonito G."/>
        </authorList>
    </citation>
    <scope>NUCLEOTIDE SEQUENCE</scope>
    <source>
        <strain evidence="18">BC1065</strain>
    </source>
</reference>
<gene>
    <name evidence="18" type="ORF">DFQ27_005881</name>
</gene>
<comment type="caution">
    <text evidence="18">The sequence shown here is derived from an EMBL/GenBank/DDBJ whole genome shotgun (WGS) entry which is preliminary data.</text>
</comment>
<evidence type="ECO:0000256" key="1">
    <source>
        <dbReference type="ARBA" id="ARBA00004448"/>
    </source>
</evidence>
<dbReference type="GO" id="GO:0140021">
    <property type="term" value="P:mitochondrial ADP transmembrane transport"/>
    <property type="evidence" value="ECO:0007669"/>
    <property type="project" value="InterPro"/>
</dbReference>
<evidence type="ECO:0000256" key="5">
    <source>
        <dbReference type="ARBA" id="ARBA00022449"/>
    </source>
</evidence>
<evidence type="ECO:0000256" key="14">
    <source>
        <dbReference type="PROSITE-ProRule" id="PRU00282"/>
    </source>
</evidence>
<keyword evidence="8" id="KW-0999">Mitochondrion inner membrane</keyword>
<feature type="transmembrane region" description="Helical" evidence="16">
    <location>
        <begin position="328"/>
        <end position="349"/>
    </location>
</feature>
<organism evidence="18 19">
    <name type="scientific">Actinomortierella ambigua</name>
    <dbReference type="NCBI Taxonomy" id="1343610"/>
    <lineage>
        <taxon>Eukaryota</taxon>
        <taxon>Fungi</taxon>
        <taxon>Fungi incertae sedis</taxon>
        <taxon>Mucoromycota</taxon>
        <taxon>Mortierellomycotina</taxon>
        <taxon>Mortierellomycetes</taxon>
        <taxon>Mortierellales</taxon>
        <taxon>Mortierellaceae</taxon>
        <taxon>Actinomortierella</taxon>
    </lineage>
</organism>
<dbReference type="PANTHER" id="PTHR45635:SF14">
    <property type="entry name" value="ADP_ATP TRANSLOCASE"/>
    <property type="match status" value="1"/>
</dbReference>
<keyword evidence="10" id="KW-0496">Mitochondrion</keyword>
<comment type="similarity">
    <text evidence="2 15">Belongs to the mitochondrial carrier (TC 2.A.29) family.</text>
</comment>
<evidence type="ECO:0000256" key="8">
    <source>
        <dbReference type="ARBA" id="ARBA00022792"/>
    </source>
</evidence>
<evidence type="ECO:0000256" key="13">
    <source>
        <dbReference type="ARBA" id="ARBA00045250"/>
    </source>
</evidence>
<dbReference type="GO" id="GO:0005743">
    <property type="term" value="C:mitochondrial inner membrane"/>
    <property type="evidence" value="ECO:0007669"/>
    <property type="project" value="UniProtKB-SubCell"/>
</dbReference>
<comment type="subcellular location">
    <subcellularLocation>
        <location evidence="16">Membrane</location>
        <topology evidence="16">Multi-pass membrane protein</topology>
    </subcellularLocation>
    <subcellularLocation>
        <location evidence="1">Mitochondrion inner membrane</location>
        <topology evidence="1">Multi-pass membrane protein</topology>
    </subcellularLocation>
</comment>
<evidence type="ECO:0000256" key="2">
    <source>
        <dbReference type="ARBA" id="ARBA00006375"/>
    </source>
</evidence>
<dbReference type="EMBL" id="JAAAJB010000423">
    <property type="protein sequence ID" value="KAG0256156.1"/>
    <property type="molecule type" value="Genomic_DNA"/>
</dbReference>
<evidence type="ECO:0000256" key="6">
    <source>
        <dbReference type="ARBA" id="ARBA00022692"/>
    </source>
</evidence>
<keyword evidence="5" id="KW-0050">Antiport</keyword>
<evidence type="ECO:0000256" key="15">
    <source>
        <dbReference type="RuleBase" id="RU000488"/>
    </source>
</evidence>
<dbReference type="PANTHER" id="PTHR45635">
    <property type="entry name" value="ADP,ATP CARRIER PROTEIN 1-RELATED-RELATED"/>
    <property type="match status" value="1"/>
</dbReference>
<comment type="caution">
    <text evidence="16">Lacks conserved residue(s) required for the propagation of feature annotation.</text>
</comment>
<feature type="repeat" description="Solcar" evidence="14">
    <location>
        <begin position="13"/>
        <end position="119"/>
    </location>
</feature>
<dbReference type="InterPro" id="IPR018108">
    <property type="entry name" value="MCP_transmembrane"/>
</dbReference>
<evidence type="ECO:0000256" key="7">
    <source>
        <dbReference type="ARBA" id="ARBA00022737"/>
    </source>
</evidence>
<evidence type="ECO:0000313" key="19">
    <source>
        <dbReference type="Proteomes" id="UP000807716"/>
    </source>
</evidence>
<dbReference type="GO" id="GO:0005471">
    <property type="term" value="F:ATP:ADP antiporter activity"/>
    <property type="evidence" value="ECO:0007669"/>
    <property type="project" value="UniProtKB-UniRule"/>
</dbReference>
<keyword evidence="6 14" id="KW-0812">Transmembrane</keyword>